<dbReference type="Gene3D" id="3.30.70.100">
    <property type="match status" value="1"/>
</dbReference>
<comment type="caution">
    <text evidence="4">The sequence shown here is derived from an EMBL/GenBank/DDBJ whole genome shotgun (WGS) entry which is preliminary data.</text>
</comment>
<dbReference type="Pfam" id="PF00708">
    <property type="entry name" value="Acylphosphatase"/>
    <property type="match status" value="1"/>
</dbReference>
<keyword evidence="5" id="KW-1185">Reference proteome</keyword>
<gene>
    <name evidence="4" type="ORF">DNG_00710</name>
</gene>
<name>A0AAE8SR02_9PEZI</name>
<evidence type="ECO:0000259" key="3">
    <source>
        <dbReference type="PROSITE" id="PS51160"/>
    </source>
</evidence>
<comment type="similarity">
    <text evidence="2">Belongs to the acylphosphatase family.</text>
</comment>
<dbReference type="InterPro" id="IPR036046">
    <property type="entry name" value="Acylphosphatase-like_dom_sf"/>
</dbReference>
<dbReference type="Proteomes" id="UP001187682">
    <property type="component" value="Unassembled WGS sequence"/>
</dbReference>
<dbReference type="SUPFAM" id="SSF54975">
    <property type="entry name" value="Acylphosphatase/BLUF domain-like"/>
    <property type="match status" value="1"/>
</dbReference>
<evidence type="ECO:0000313" key="4">
    <source>
        <dbReference type="EMBL" id="SPN97195.1"/>
    </source>
</evidence>
<sequence>MKAEEYNLTGWVRNIPDNKVDGEAQGDEKGVAALLEYVKEGPKLAHVVKLETADRDLVDGEQGFVVRR</sequence>
<dbReference type="AlphaFoldDB" id="A0AAE8SR02"/>
<comment type="caution">
    <text evidence="1">Lacks conserved residue(s) required for the propagation of feature annotation.</text>
</comment>
<proteinExistence type="inferred from homology"/>
<dbReference type="InterPro" id="IPR001792">
    <property type="entry name" value="Acylphosphatase-like_dom"/>
</dbReference>
<evidence type="ECO:0000256" key="1">
    <source>
        <dbReference type="PROSITE-ProRule" id="PRU00520"/>
    </source>
</evidence>
<evidence type="ECO:0000313" key="5">
    <source>
        <dbReference type="Proteomes" id="UP001187682"/>
    </source>
</evidence>
<protein>
    <submittedName>
        <fullName evidence="4">Related to Acylphosphatase</fullName>
    </submittedName>
</protein>
<organism evidence="4 5">
    <name type="scientific">Cephalotrichum gorgonifer</name>
    <dbReference type="NCBI Taxonomy" id="2041049"/>
    <lineage>
        <taxon>Eukaryota</taxon>
        <taxon>Fungi</taxon>
        <taxon>Dikarya</taxon>
        <taxon>Ascomycota</taxon>
        <taxon>Pezizomycotina</taxon>
        <taxon>Sordariomycetes</taxon>
        <taxon>Hypocreomycetidae</taxon>
        <taxon>Microascales</taxon>
        <taxon>Microascaceae</taxon>
        <taxon>Cephalotrichum</taxon>
    </lineage>
</organism>
<dbReference type="EMBL" id="ONZQ02000001">
    <property type="protein sequence ID" value="SPN97195.1"/>
    <property type="molecule type" value="Genomic_DNA"/>
</dbReference>
<feature type="domain" description="Acylphosphatase-like" evidence="3">
    <location>
        <begin position="1"/>
        <end position="68"/>
    </location>
</feature>
<reference evidence="4" key="1">
    <citation type="submission" date="2018-03" db="EMBL/GenBank/DDBJ databases">
        <authorList>
            <person name="Guldener U."/>
        </authorList>
    </citation>
    <scope>NUCLEOTIDE SEQUENCE</scope>
</reference>
<evidence type="ECO:0000256" key="2">
    <source>
        <dbReference type="RuleBase" id="RU004168"/>
    </source>
</evidence>
<accession>A0AAE8SR02</accession>
<dbReference type="PROSITE" id="PS51160">
    <property type="entry name" value="ACYLPHOSPHATASE_3"/>
    <property type="match status" value="1"/>
</dbReference>